<feature type="domain" description="GIY-YIG" evidence="1">
    <location>
        <begin position="1"/>
        <end position="78"/>
    </location>
</feature>
<organism evidence="2 3">
    <name type="scientific">Candidatus Gottesmanbacteria bacterium RBG_16_37_8</name>
    <dbReference type="NCBI Taxonomy" id="1798371"/>
    <lineage>
        <taxon>Bacteria</taxon>
        <taxon>Candidatus Gottesmaniibacteriota</taxon>
    </lineage>
</organism>
<reference evidence="2 3" key="1">
    <citation type="journal article" date="2016" name="Nat. Commun.">
        <title>Thousands of microbial genomes shed light on interconnected biogeochemical processes in an aquifer system.</title>
        <authorList>
            <person name="Anantharaman K."/>
            <person name="Brown C.T."/>
            <person name="Hug L.A."/>
            <person name="Sharon I."/>
            <person name="Castelle C.J."/>
            <person name="Probst A.J."/>
            <person name="Thomas B.C."/>
            <person name="Singh A."/>
            <person name="Wilkins M.J."/>
            <person name="Karaoz U."/>
            <person name="Brodie E.L."/>
            <person name="Williams K.H."/>
            <person name="Hubbard S.S."/>
            <person name="Banfield J.F."/>
        </authorList>
    </citation>
    <scope>NUCLEOTIDE SEQUENCE [LARGE SCALE GENOMIC DNA]</scope>
</reference>
<dbReference type="AlphaFoldDB" id="A0A1F5YV39"/>
<protein>
    <recommendedName>
        <fullName evidence="1">GIY-YIG domain-containing protein</fullName>
    </recommendedName>
</protein>
<evidence type="ECO:0000313" key="2">
    <source>
        <dbReference type="EMBL" id="OGG03966.1"/>
    </source>
</evidence>
<dbReference type="Gene3D" id="3.40.1440.10">
    <property type="entry name" value="GIY-YIG endonuclease"/>
    <property type="match status" value="1"/>
</dbReference>
<dbReference type="InterPro" id="IPR035901">
    <property type="entry name" value="GIY-YIG_endonuc_sf"/>
</dbReference>
<accession>A0A1F5YV39</accession>
<name>A0A1F5YV39_9BACT</name>
<sequence length="83" mass="9775">MYTVYIIQNDITKKYYIGITSNIDDRLRHHNSGASKSTCRIGIWKVIHHEYFENKKDAWLREKRIKSYKGGNAFKKLISGRVA</sequence>
<dbReference type="STRING" id="1798371.A2W14_05895"/>
<proteinExistence type="predicted"/>
<evidence type="ECO:0000313" key="3">
    <source>
        <dbReference type="Proteomes" id="UP000176665"/>
    </source>
</evidence>
<comment type="caution">
    <text evidence="2">The sequence shown here is derived from an EMBL/GenBank/DDBJ whole genome shotgun (WGS) entry which is preliminary data.</text>
</comment>
<dbReference type="PROSITE" id="PS50164">
    <property type="entry name" value="GIY_YIG"/>
    <property type="match status" value="1"/>
</dbReference>
<gene>
    <name evidence="2" type="ORF">A2W14_05895</name>
</gene>
<dbReference type="Pfam" id="PF01541">
    <property type="entry name" value="GIY-YIG"/>
    <property type="match status" value="1"/>
</dbReference>
<dbReference type="InterPro" id="IPR000305">
    <property type="entry name" value="GIY-YIG_endonuc"/>
</dbReference>
<dbReference type="SUPFAM" id="SSF82771">
    <property type="entry name" value="GIY-YIG endonuclease"/>
    <property type="match status" value="1"/>
</dbReference>
<dbReference type="EMBL" id="MFJA01000011">
    <property type="protein sequence ID" value="OGG03966.1"/>
    <property type="molecule type" value="Genomic_DNA"/>
</dbReference>
<evidence type="ECO:0000259" key="1">
    <source>
        <dbReference type="PROSITE" id="PS50164"/>
    </source>
</evidence>
<dbReference type="Proteomes" id="UP000176665">
    <property type="component" value="Unassembled WGS sequence"/>
</dbReference>